<organism evidence="2 3">
    <name type="scientific">Candidatus Obscuribacter phosphatis</name>
    <dbReference type="NCBI Taxonomy" id="1906157"/>
    <lineage>
        <taxon>Bacteria</taxon>
        <taxon>Bacillati</taxon>
        <taxon>Candidatus Melainabacteria</taxon>
        <taxon>Candidatus Obscuribacterales</taxon>
        <taxon>Candidatus Obscuribacteraceae</taxon>
        <taxon>Candidatus Obscuribacter</taxon>
    </lineage>
</organism>
<sequence>MRAVRRKSGHAISEFAAALIVLVTFVFAPLINVGIVPIRYLMAQGVLTELCHRVVLSERRSEAISLFTNELWSKSVLQKCGIEVSNAKIGLTVLGKDNSKLSIVGAEPIPNEWLPGGSMEASVFSLEISVDCAIAPLFQTSPGLPGFTSPVVMKLKANSPWENFGIDPVTQEYFVNE</sequence>
<dbReference type="EMBL" id="JAFLCK010000011">
    <property type="protein sequence ID" value="MBN8660589.1"/>
    <property type="molecule type" value="Genomic_DNA"/>
</dbReference>
<evidence type="ECO:0000313" key="2">
    <source>
        <dbReference type="EMBL" id="MBN8660589.1"/>
    </source>
</evidence>
<keyword evidence="1" id="KW-0472">Membrane</keyword>
<gene>
    <name evidence="2" type="ORF">J0M35_09520</name>
</gene>
<keyword evidence="1" id="KW-1133">Transmembrane helix</keyword>
<dbReference type="Proteomes" id="UP000664277">
    <property type="component" value="Unassembled WGS sequence"/>
</dbReference>
<comment type="caution">
    <text evidence="2">The sequence shown here is derived from an EMBL/GenBank/DDBJ whole genome shotgun (WGS) entry which is preliminary data.</text>
</comment>
<keyword evidence="1" id="KW-0812">Transmembrane</keyword>
<reference evidence="2" key="1">
    <citation type="submission" date="2021-02" db="EMBL/GenBank/DDBJ databases">
        <title>Genome-Resolved Metagenomics of a Microbial Community Performing Photosynthetic Biological Nutrient Removal.</title>
        <authorList>
            <person name="Mcdaniel E.A."/>
        </authorList>
    </citation>
    <scope>NUCLEOTIDE SEQUENCE</scope>
    <source>
        <strain evidence="2">UWPOB_OBS1</strain>
    </source>
</reference>
<accession>A0A8J7P7W3</accession>
<dbReference type="AlphaFoldDB" id="A0A8J7P7W3"/>
<evidence type="ECO:0000256" key="1">
    <source>
        <dbReference type="SAM" id="Phobius"/>
    </source>
</evidence>
<proteinExistence type="predicted"/>
<feature type="transmembrane region" description="Helical" evidence="1">
    <location>
        <begin position="12"/>
        <end position="31"/>
    </location>
</feature>
<protein>
    <submittedName>
        <fullName evidence="2">Uncharacterized protein</fullName>
    </submittedName>
</protein>
<evidence type="ECO:0000313" key="3">
    <source>
        <dbReference type="Proteomes" id="UP000664277"/>
    </source>
</evidence>
<name>A0A8J7P7W3_9BACT</name>